<organism evidence="10 11">
    <name type="scientific">Anoxynatronum sibiricum</name>
    <dbReference type="NCBI Taxonomy" id="210623"/>
    <lineage>
        <taxon>Bacteria</taxon>
        <taxon>Bacillati</taxon>
        <taxon>Bacillota</taxon>
        <taxon>Clostridia</taxon>
        <taxon>Eubacteriales</taxon>
        <taxon>Clostridiaceae</taxon>
        <taxon>Anoxynatronum</taxon>
    </lineage>
</organism>
<dbReference type="PANTHER" id="PTHR43406">
    <property type="entry name" value="TRYPTOPHAN SYNTHASE, ALPHA CHAIN"/>
    <property type="match status" value="1"/>
</dbReference>
<dbReference type="Proteomes" id="UP001407405">
    <property type="component" value="Unassembled WGS sequence"/>
</dbReference>
<keyword evidence="3 8" id="KW-0028">Amino-acid biosynthesis</keyword>
<comment type="pathway">
    <text evidence="1 8">Amino-acid biosynthesis; L-tryptophan biosynthesis; L-tryptophan from chorismate: step 5/5.</text>
</comment>
<dbReference type="InterPro" id="IPR018204">
    <property type="entry name" value="Trp_synthase_alpha_AS"/>
</dbReference>
<evidence type="ECO:0000256" key="8">
    <source>
        <dbReference type="HAMAP-Rule" id="MF_00131"/>
    </source>
</evidence>
<dbReference type="PROSITE" id="PS00167">
    <property type="entry name" value="TRP_SYNTHASE_ALPHA"/>
    <property type="match status" value="1"/>
</dbReference>
<dbReference type="InterPro" id="IPR002028">
    <property type="entry name" value="Trp_synthase_suA"/>
</dbReference>
<comment type="catalytic activity">
    <reaction evidence="7 8">
        <text>(1S,2R)-1-C-(indol-3-yl)glycerol 3-phosphate + L-serine = D-glyceraldehyde 3-phosphate + L-tryptophan + H2O</text>
        <dbReference type="Rhea" id="RHEA:10532"/>
        <dbReference type="ChEBI" id="CHEBI:15377"/>
        <dbReference type="ChEBI" id="CHEBI:33384"/>
        <dbReference type="ChEBI" id="CHEBI:57912"/>
        <dbReference type="ChEBI" id="CHEBI:58866"/>
        <dbReference type="ChEBI" id="CHEBI:59776"/>
        <dbReference type="EC" id="4.2.1.20"/>
    </reaction>
</comment>
<evidence type="ECO:0000256" key="1">
    <source>
        <dbReference type="ARBA" id="ARBA00004733"/>
    </source>
</evidence>
<keyword evidence="5 8" id="KW-0057">Aromatic amino acid biosynthesis</keyword>
<dbReference type="GO" id="GO:0004834">
    <property type="term" value="F:tryptophan synthase activity"/>
    <property type="evidence" value="ECO:0007669"/>
    <property type="project" value="UniProtKB-EC"/>
</dbReference>
<sequence>MNNRIAHRFTSLKETGRKALIPFVTAGDPSASVTLEMITGLEAAGADIIELGMPYSDPLADGPVLQRAAQRALEAGMTPNAYFHLIKEARRRTELPLVGLVYVNTLFQYGWEAFGQQAADAGMDGLIIPDLPLESRYYHGKPLTPLPVTEIRLVAPTSKHRIQQIAGEAQGFLYCIASLGVTGARQGLSENLIPFMEEVSRHSACPTALGFGISSPEMIQQIRCLADSFIVGSALVAALENGIQAEKGVQPALNFIRELREALDKETGEV</sequence>
<gene>
    <name evidence="8 10" type="primary">trpA</name>
    <name evidence="10" type="ORF">AAIG11_05810</name>
</gene>
<dbReference type="InterPro" id="IPR011060">
    <property type="entry name" value="RibuloseP-bd_barrel"/>
</dbReference>
<dbReference type="RefSeq" id="WP_343185300.1">
    <property type="nucleotide sequence ID" value="NZ_JBCITM010000004.1"/>
</dbReference>
<feature type="active site" description="Proton acceptor" evidence="8">
    <location>
        <position position="61"/>
    </location>
</feature>
<name>A0ABU9VS39_9CLOT</name>
<dbReference type="EC" id="4.2.1.20" evidence="8"/>
<dbReference type="Pfam" id="PF00290">
    <property type="entry name" value="Trp_syntA"/>
    <property type="match status" value="1"/>
</dbReference>
<keyword evidence="11" id="KW-1185">Reference proteome</keyword>
<comment type="similarity">
    <text evidence="8 9">Belongs to the TrpA family.</text>
</comment>
<proteinExistence type="inferred from homology"/>
<evidence type="ECO:0000256" key="9">
    <source>
        <dbReference type="RuleBase" id="RU003662"/>
    </source>
</evidence>
<dbReference type="EMBL" id="JBCITM010000004">
    <property type="protein sequence ID" value="MEN1759976.1"/>
    <property type="molecule type" value="Genomic_DNA"/>
</dbReference>
<protein>
    <recommendedName>
        <fullName evidence="8">Tryptophan synthase alpha chain</fullName>
        <ecNumber evidence="8">4.2.1.20</ecNumber>
    </recommendedName>
</protein>
<dbReference type="InterPro" id="IPR013785">
    <property type="entry name" value="Aldolase_TIM"/>
</dbReference>
<evidence type="ECO:0000256" key="5">
    <source>
        <dbReference type="ARBA" id="ARBA00023141"/>
    </source>
</evidence>
<evidence type="ECO:0000256" key="2">
    <source>
        <dbReference type="ARBA" id="ARBA00011270"/>
    </source>
</evidence>
<evidence type="ECO:0000256" key="6">
    <source>
        <dbReference type="ARBA" id="ARBA00023239"/>
    </source>
</evidence>
<dbReference type="SUPFAM" id="SSF51366">
    <property type="entry name" value="Ribulose-phoshate binding barrel"/>
    <property type="match status" value="1"/>
</dbReference>
<evidence type="ECO:0000256" key="7">
    <source>
        <dbReference type="ARBA" id="ARBA00049047"/>
    </source>
</evidence>
<evidence type="ECO:0000256" key="3">
    <source>
        <dbReference type="ARBA" id="ARBA00022605"/>
    </source>
</evidence>
<evidence type="ECO:0000256" key="4">
    <source>
        <dbReference type="ARBA" id="ARBA00022822"/>
    </source>
</evidence>
<feature type="active site" description="Proton acceptor" evidence="8">
    <location>
        <position position="50"/>
    </location>
</feature>
<accession>A0ABU9VS39</accession>
<reference evidence="10 11" key="1">
    <citation type="submission" date="2024-04" db="EMBL/GenBank/DDBJ databases">
        <title>Genome sequencing and metabolic network reconstruction of aminoacids and betaine degradation by Anoxynatronum sibiricum.</title>
        <authorList>
            <person name="Detkova E.N."/>
            <person name="Boltjanskaja Y.V."/>
            <person name="Mardanov A.V."/>
            <person name="Kevbrin V."/>
        </authorList>
    </citation>
    <scope>NUCLEOTIDE SEQUENCE [LARGE SCALE GENOMIC DNA]</scope>
    <source>
        <strain evidence="10 11">Z-7981</strain>
    </source>
</reference>
<comment type="function">
    <text evidence="8">The alpha subunit is responsible for the aldol cleavage of indoleglycerol phosphate to indole and glyceraldehyde 3-phosphate.</text>
</comment>
<evidence type="ECO:0000313" key="10">
    <source>
        <dbReference type="EMBL" id="MEN1759976.1"/>
    </source>
</evidence>
<keyword evidence="4 8" id="KW-0822">Tryptophan biosynthesis</keyword>
<comment type="caution">
    <text evidence="10">The sequence shown here is derived from an EMBL/GenBank/DDBJ whole genome shotgun (WGS) entry which is preliminary data.</text>
</comment>
<keyword evidence="6 8" id="KW-0456">Lyase</keyword>
<comment type="subunit">
    <text evidence="2 8">Tetramer of two alpha and two beta chains.</text>
</comment>
<dbReference type="Gene3D" id="3.20.20.70">
    <property type="entry name" value="Aldolase class I"/>
    <property type="match status" value="1"/>
</dbReference>
<dbReference type="NCBIfam" id="TIGR00262">
    <property type="entry name" value="trpA"/>
    <property type="match status" value="1"/>
</dbReference>
<dbReference type="HAMAP" id="MF_00131">
    <property type="entry name" value="Trp_synth_alpha"/>
    <property type="match status" value="1"/>
</dbReference>
<evidence type="ECO:0000313" key="11">
    <source>
        <dbReference type="Proteomes" id="UP001407405"/>
    </source>
</evidence>
<dbReference type="CDD" id="cd04724">
    <property type="entry name" value="Tryptophan_synthase_alpha"/>
    <property type="match status" value="1"/>
</dbReference>
<dbReference type="PANTHER" id="PTHR43406:SF1">
    <property type="entry name" value="TRYPTOPHAN SYNTHASE ALPHA CHAIN, CHLOROPLASTIC"/>
    <property type="match status" value="1"/>
</dbReference>